<evidence type="ECO:0000313" key="2">
    <source>
        <dbReference type="Proteomes" id="UP001633002"/>
    </source>
</evidence>
<organism evidence="1 2">
    <name type="scientific">Riccia sorocarpa</name>
    <dbReference type="NCBI Taxonomy" id="122646"/>
    <lineage>
        <taxon>Eukaryota</taxon>
        <taxon>Viridiplantae</taxon>
        <taxon>Streptophyta</taxon>
        <taxon>Embryophyta</taxon>
        <taxon>Marchantiophyta</taxon>
        <taxon>Marchantiopsida</taxon>
        <taxon>Marchantiidae</taxon>
        <taxon>Marchantiales</taxon>
        <taxon>Ricciaceae</taxon>
        <taxon>Riccia</taxon>
    </lineage>
</organism>
<gene>
    <name evidence="1" type="ORF">R1sor_026083</name>
</gene>
<dbReference type="EMBL" id="JBJQOH010000008">
    <property type="protein sequence ID" value="KAL3676135.1"/>
    <property type="molecule type" value="Genomic_DNA"/>
</dbReference>
<accession>A0ABD3GDP2</accession>
<reference evidence="1 2" key="1">
    <citation type="submission" date="2024-09" db="EMBL/GenBank/DDBJ databases">
        <title>Chromosome-scale assembly of Riccia sorocarpa.</title>
        <authorList>
            <person name="Paukszto L."/>
        </authorList>
    </citation>
    <scope>NUCLEOTIDE SEQUENCE [LARGE SCALE GENOMIC DNA]</scope>
    <source>
        <strain evidence="1">LP-2024</strain>
        <tissue evidence="1">Aerial parts of the thallus</tissue>
    </source>
</reference>
<dbReference type="Proteomes" id="UP001633002">
    <property type="component" value="Unassembled WGS sequence"/>
</dbReference>
<comment type="caution">
    <text evidence="1">The sequence shown here is derived from an EMBL/GenBank/DDBJ whole genome shotgun (WGS) entry which is preliminary data.</text>
</comment>
<evidence type="ECO:0000313" key="1">
    <source>
        <dbReference type="EMBL" id="KAL3676135.1"/>
    </source>
</evidence>
<dbReference type="AlphaFoldDB" id="A0ABD3GDP2"/>
<protein>
    <submittedName>
        <fullName evidence="1">Uncharacterized protein</fullName>
    </submittedName>
</protein>
<sequence length="121" mass="14129">MDGFPSASLAVEWLTRFTDWLTTWTESVLPTVDFVRAHRRHMDDVFKPIMVLREFWGETPQPMDRHILWSDVPSATRDILLTEWPHFFQHAKVAATPVEGASVDDALVSKRRLVSRRLRDK</sequence>
<keyword evidence="2" id="KW-1185">Reference proteome</keyword>
<name>A0ABD3GDP2_9MARC</name>
<proteinExistence type="predicted"/>